<reference evidence="1 2" key="1">
    <citation type="submission" date="2017-08" db="EMBL/GenBank/DDBJ databases">
        <authorList>
            <person name="de Groot N.N."/>
        </authorList>
    </citation>
    <scope>NUCLEOTIDE SEQUENCE [LARGE SCALE GENOMIC DNA]</scope>
    <source>
        <strain evidence="1 2">JC228</strain>
    </source>
</reference>
<dbReference type="EMBL" id="OAOP01000010">
    <property type="protein sequence ID" value="SNX74907.1"/>
    <property type="molecule type" value="Genomic_DNA"/>
</dbReference>
<organism evidence="1 2">
    <name type="scientific">Bacillus oleivorans</name>
    <dbReference type="NCBI Taxonomy" id="1448271"/>
    <lineage>
        <taxon>Bacteria</taxon>
        <taxon>Bacillati</taxon>
        <taxon>Bacillota</taxon>
        <taxon>Bacilli</taxon>
        <taxon>Bacillales</taxon>
        <taxon>Bacillaceae</taxon>
        <taxon>Bacillus</taxon>
    </lineage>
</organism>
<dbReference type="AlphaFoldDB" id="A0A285D533"/>
<dbReference type="PROSITE" id="PS51257">
    <property type="entry name" value="PROKAR_LIPOPROTEIN"/>
    <property type="match status" value="1"/>
</dbReference>
<dbReference type="Proteomes" id="UP000219546">
    <property type="component" value="Unassembled WGS sequence"/>
</dbReference>
<keyword evidence="2" id="KW-1185">Reference proteome</keyword>
<evidence type="ECO:0000313" key="1">
    <source>
        <dbReference type="EMBL" id="SNX74907.1"/>
    </source>
</evidence>
<name>A0A285D533_9BACI</name>
<dbReference type="RefSeq" id="WP_097160185.1">
    <property type="nucleotide sequence ID" value="NZ_JBEPMQ010000011.1"/>
</dbReference>
<proteinExistence type="predicted"/>
<gene>
    <name evidence="1" type="ORF">SAMN05877753_110148</name>
</gene>
<accession>A0A285D533</accession>
<sequence length="135" mass="15697">MVNKYLLPIFIFLFSLLISGCSGNTEDIEKTVISVFEEQGFDLYEVDRSSGLFEHRTEAYKIYTLDSDHLYLVFNDPDHKDIIQSAVAETEFVYPVVYESFEEYSLIFTPAKDEPDLNHRIEAIFTILLQKNHNS</sequence>
<protein>
    <submittedName>
        <fullName evidence="1">Uncharacterized protein</fullName>
    </submittedName>
</protein>
<evidence type="ECO:0000313" key="2">
    <source>
        <dbReference type="Proteomes" id="UP000219546"/>
    </source>
</evidence>